<gene>
    <name evidence="2" type="ORF">BDN70DRAFT_872740</name>
</gene>
<dbReference type="SUPFAM" id="SSF52047">
    <property type="entry name" value="RNI-like"/>
    <property type="match status" value="1"/>
</dbReference>
<accession>A0A9P5ZA22</accession>
<name>A0A9P5ZA22_9AGAR</name>
<evidence type="ECO:0000313" key="2">
    <source>
        <dbReference type="EMBL" id="KAF9484248.1"/>
    </source>
</evidence>
<dbReference type="InterPro" id="IPR032675">
    <property type="entry name" value="LRR_dom_sf"/>
</dbReference>
<dbReference type="EMBL" id="MU155145">
    <property type="protein sequence ID" value="KAF9484248.1"/>
    <property type="molecule type" value="Genomic_DNA"/>
</dbReference>
<proteinExistence type="predicted"/>
<organism evidence="2 3">
    <name type="scientific">Pholiota conissans</name>
    <dbReference type="NCBI Taxonomy" id="109636"/>
    <lineage>
        <taxon>Eukaryota</taxon>
        <taxon>Fungi</taxon>
        <taxon>Dikarya</taxon>
        <taxon>Basidiomycota</taxon>
        <taxon>Agaricomycotina</taxon>
        <taxon>Agaricomycetes</taxon>
        <taxon>Agaricomycetidae</taxon>
        <taxon>Agaricales</taxon>
        <taxon>Agaricineae</taxon>
        <taxon>Strophariaceae</taxon>
        <taxon>Pholiota</taxon>
    </lineage>
</organism>
<dbReference type="Proteomes" id="UP000807469">
    <property type="component" value="Unassembled WGS sequence"/>
</dbReference>
<dbReference type="AlphaFoldDB" id="A0A9P5ZA22"/>
<sequence length="616" mass="68603">MSSLALSNERADLSVVPSNDGRDAALDIPNDTDSMIDLDSFLPVVQLLPHLIVEDNEYHIEGPLTAAELQHFSLSTRRIRKLTLTNKTKDDHIIAPETLARLCMMQDPQNPFLSSLEHLTVSGVDANQSSSYLFFCLVPSLKILEIDGGPSTRQIAIFTFLQELVLKALHLSNLTLGPGYISEGSLRNAVKFRYLRHLRLIDAAKSLDFEFLQNISVLPELESLEIDARTAEYTQSHADLLSSTLSIVDANAIHFPQLQKLNLVANILLIGDIIHYLLPPAPKEVKLTLVQNGRPLSLPPLWNKQTPVSDNVVVAEAVVDQKSYTSTDAALLSTDLIPPPPSFSRSGKHSGFKGRVRDRTPEEEEELEKKKAAKLQKEQEKISANIVSQTLFFGYVIEEFLENATKAPDAIYIGRLERALPKIPYFVNATSTTSSESEFPPVALRMLLACSDLIDLRFHHWSLETIDKTLADLVMTTNIPSTSMRHLSLPIDKTVNAGITMTTLHLIAELYPRLTHFEGLVKTKTIRARDLELGLDFVAHGLEILSIGGGQLISSDDKIAVAKYLCLLFPNLQDIYTHQGYNSENWEFVRSLFKMCQSVRTIDESLRLRHALASAA</sequence>
<dbReference type="Gene3D" id="3.80.10.10">
    <property type="entry name" value="Ribonuclease Inhibitor"/>
    <property type="match status" value="1"/>
</dbReference>
<evidence type="ECO:0000256" key="1">
    <source>
        <dbReference type="SAM" id="MobiDB-lite"/>
    </source>
</evidence>
<feature type="region of interest" description="Disordered" evidence="1">
    <location>
        <begin position="341"/>
        <end position="368"/>
    </location>
</feature>
<dbReference type="OrthoDB" id="3065347at2759"/>
<reference evidence="2" key="1">
    <citation type="submission" date="2020-11" db="EMBL/GenBank/DDBJ databases">
        <authorList>
            <consortium name="DOE Joint Genome Institute"/>
            <person name="Ahrendt S."/>
            <person name="Riley R."/>
            <person name="Andreopoulos W."/>
            <person name="Labutti K."/>
            <person name="Pangilinan J."/>
            <person name="Ruiz-Duenas F.J."/>
            <person name="Barrasa J.M."/>
            <person name="Sanchez-Garcia M."/>
            <person name="Camarero S."/>
            <person name="Miyauchi S."/>
            <person name="Serrano A."/>
            <person name="Linde D."/>
            <person name="Babiker R."/>
            <person name="Drula E."/>
            <person name="Ayuso-Fernandez I."/>
            <person name="Pacheco R."/>
            <person name="Padilla G."/>
            <person name="Ferreira P."/>
            <person name="Barriuso J."/>
            <person name="Kellner H."/>
            <person name="Castanera R."/>
            <person name="Alfaro M."/>
            <person name="Ramirez L."/>
            <person name="Pisabarro A.G."/>
            <person name="Kuo A."/>
            <person name="Tritt A."/>
            <person name="Lipzen A."/>
            <person name="He G."/>
            <person name="Yan M."/>
            <person name="Ng V."/>
            <person name="Cullen D."/>
            <person name="Martin F."/>
            <person name="Rosso M.-N."/>
            <person name="Henrissat B."/>
            <person name="Hibbett D."/>
            <person name="Martinez A.T."/>
            <person name="Grigoriev I.V."/>
        </authorList>
    </citation>
    <scope>NUCLEOTIDE SEQUENCE</scope>
    <source>
        <strain evidence="2">CIRM-BRFM 674</strain>
    </source>
</reference>
<protein>
    <submittedName>
        <fullName evidence="2">Uncharacterized protein</fullName>
    </submittedName>
</protein>
<comment type="caution">
    <text evidence="2">The sequence shown here is derived from an EMBL/GenBank/DDBJ whole genome shotgun (WGS) entry which is preliminary data.</text>
</comment>
<keyword evidence="3" id="KW-1185">Reference proteome</keyword>
<evidence type="ECO:0000313" key="3">
    <source>
        <dbReference type="Proteomes" id="UP000807469"/>
    </source>
</evidence>